<evidence type="ECO:0000256" key="1">
    <source>
        <dbReference type="SAM" id="Phobius"/>
    </source>
</evidence>
<feature type="transmembrane region" description="Helical" evidence="1">
    <location>
        <begin position="213"/>
        <end position="234"/>
    </location>
</feature>
<feature type="transmembrane region" description="Helical" evidence="1">
    <location>
        <begin position="451"/>
        <end position="472"/>
    </location>
</feature>
<evidence type="ECO:0000313" key="3">
    <source>
        <dbReference type="Proteomes" id="UP000271241"/>
    </source>
</evidence>
<keyword evidence="3" id="KW-1185">Reference proteome</keyword>
<keyword evidence="1" id="KW-0812">Transmembrane</keyword>
<proteinExistence type="predicted"/>
<feature type="transmembrane region" description="Helical" evidence="1">
    <location>
        <begin position="273"/>
        <end position="293"/>
    </location>
</feature>
<evidence type="ECO:0000313" key="2">
    <source>
        <dbReference type="EMBL" id="RKP06011.1"/>
    </source>
</evidence>
<dbReference type="AlphaFoldDB" id="A0A4P9XKP7"/>
<accession>A0A4P9XKP7</accession>
<feature type="transmembrane region" description="Helical" evidence="1">
    <location>
        <begin position="246"/>
        <end position="267"/>
    </location>
</feature>
<gene>
    <name evidence="2" type="ORF">THASP1DRAFT_32165</name>
</gene>
<reference evidence="3" key="1">
    <citation type="journal article" date="2018" name="Nat. Microbiol.">
        <title>Leveraging single-cell genomics to expand the fungal tree of life.</title>
        <authorList>
            <person name="Ahrendt S.R."/>
            <person name="Quandt C.A."/>
            <person name="Ciobanu D."/>
            <person name="Clum A."/>
            <person name="Salamov A."/>
            <person name="Andreopoulos B."/>
            <person name="Cheng J.F."/>
            <person name="Woyke T."/>
            <person name="Pelin A."/>
            <person name="Henrissat B."/>
            <person name="Reynolds N.K."/>
            <person name="Benny G.L."/>
            <person name="Smith M.E."/>
            <person name="James T.Y."/>
            <person name="Grigoriev I.V."/>
        </authorList>
    </citation>
    <scope>NUCLEOTIDE SEQUENCE [LARGE SCALE GENOMIC DNA]</scope>
    <source>
        <strain evidence="3">RSA 1356</strain>
    </source>
</reference>
<name>A0A4P9XKP7_9FUNG</name>
<keyword evidence="1" id="KW-0472">Membrane</keyword>
<keyword evidence="1" id="KW-1133">Transmembrane helix</keyword>
<dbReference type="Proteomes" id="UP000271241">
    <property type="component" value="Unassembled WGS sequence"/>
</dbReference>
<feature type="transmembrane region" description="Helical" evidence="1">
    <location>
        <begin position="398"/>
        <end position="415"/>
    </location>
</feature>
<protein>
    <submittedName>
        <fullName evidence="2">Uncharacterized protein</fullName>
    </submittedName>
</protein>
<sequence length="489" mass="52514">MASQAVLLSPAIASQRRSGIAISLPLQPDECNFAIPPLNISQSTALQSTAHQATRHTDTGLIVAWSLARESGCATIASIIHAANIASAGLESIGFPPITYVALLASGARTEHAPPTVAPANQSIEISDPDDLITVETVPAWGPMDPTPYGNLNAVLDATPYHSVSLALLDAHISIPLQEAAGSADYFLFSATDDVGPWNAWYLGRAYTFTRNLLAMILLSCFLAQCFRLCWHGFSKTLLSHGPRVVALLTGILMTPAAIVAAIWTASPHTSPLGEAAIVLSRVAFIILLWQAMHQIVRALPRIGYLMLRAYLICYTVMQLSIAMYRIVAATRFGTRIAAANSTHWARSADRVVRYMALVDSAAALSVFTVFSVGGWLFGRTTGAHLVSRSIHRRFAKLIGVLFSAVLLSGADLYTDLALSGLLFPATITIPQAQFQDASPMETATTRIVTLIWAADALAIVVLVARLLITLLEAPCSTWPRRAHCRLGR</sequence>
<feature type="transmembrane region" description="Helical" evidence="1">
    <location>
        <begin position="305"/>
        <end position="328"/>
    </location>
</feature>
<dbReference type="EMBL" id="KZ992976">
    <property type="protein sequence ID" value="RKP06011.1"/>
    <property type="molecule type" value="Genomic_DNA"/>
</dbReference>
<feature type="transmembrane region" description="Helical" evidence="1">
    <location>
        <begin position="355"/>
        <end position="378"/>
    </location>
</feature>
<organism evidence="2 3">
    <name type="scientific">Thamnocephalis sphaerospora</name>
    <dbReference type="NCBI Taxonomy" id="78915"/>
    <lineage>
        <taxon>Eukaryota</taxon>
        <taxon>Fungi</taxon>
        <taxon>Fungi incertae sedis</taxon>
        <taxon>Zoopagomycota</taxon>
        <taxon>Zoopagomycotina</taxon>
        <taxon>Zoopagomycetes</taxon>
        <taxon>Zoopagales</taxon>
        <taxon>Sigmoideomycetaceae</taxon>
        <taxon>Thamnocephalis</taxon>
    </lineage>
</organism>